<evidence type="ECO:0000313" key="3">
    <source>
        <dbReference type="EMBL" id="MDQ0482513.1"/>
    </source>
</evidence>
<keyword evidence="4" id="KW-1185">Reference proteome</keyword>
<organism evidence="3 4">
    <name type="scientific">Guptibacillus hwajinpoensis</name>
    <dbReference type="NCBI Taxonomy" id="208199"/>
    <lineage>
        <taxon>Bacteria</taxon>
        <taxon>Bacillati</taxon>
        <taxon>Bacillota</taxon>
        <taxon>Bacilli</taxon>
        <taxon>Bacillales</taxon>
        <taxon>Guptibacillaceae</taxon>
        <taxon>Guptibacillus</taxon>
    </lineage>
</organism>
<keyword evidence="2" id="KW-1133">Transmembrane helix</keyword>
<evidence type="ECO:0000256" key="1">
    <source>
        <dbReference type="SAM" id="MobiDB-lite"/>
    </source>
</evidence>
<dbReference type="GeneID" id="301325530"/>
<name>A0ABU0K275_9BACL</name>
<evidence type="ECO:0000256" key="2">
    <source>
        <dbReference type="SAM" id="Phobius"/>
    </source>
</evidence>
<keyword evidence="2" id="KW-0812">Transmembrane</keyword>
<accession>A0ABU0K275</accession>
<comment type="caution">
    <text evidence="3">The sequence shown here is derived from an EMBL/GenBank/DDBJ whole genome shotgun (WGS) entry which is preliminary data.</text>
</comment>
<evidence type="ECO:0000313" key="4">
    <source>
        <dbReference type="Proteomes" id="UP001226720"/>
    </source>
</evidence>
<gene>
    <name evidence="3" type="ORF">QO000_001482</name>
</gene>
<reference evidence="3" key="1">
    <citation type="submission" date="2023-07" db="EMBL/GenBank/DDBJ databases">
        <title>Genomic Encyclopedia of Type Strains, Phase IV (KMG-IV): sequencing the most valuable type-strain genomes for metagenomic binning, comparative biology and taxonomic classification.</title>
        <authorList>
            <person name="Goeker M."/>
        </authorList>
    </citation>
    <scope>NUCLEOTIDE SEQUENCE [LARGE SCALE GENOMIC DNA]</scope>
    <source>
        <strain evidence="3">JSM 076093</strain>
    </source>
</reference>
<feature type="compositionally biased region" description="Polar residues" evidence="1">
    <location>
        <begin position="64"/>
        <end position="79"/>
    </location>
</feature>
<dbReference type="Proteomes" id="UP001226720">
    <property type="component" value="Unassembled WGS sequence"/>
</dbReference>
<feature type="transmembrane region" description="Helical" evidence="2">
    <location>
        <begin position="7"/>
        <end position="29"/>
    </location>
</feature>
<feature type="region of interest" description="Disordered" evidence="1">
    <location>
        <begin position="54"/>
        <end position="112"/>
    </location>
</feature>
<keyword evidence="2" id="KW-0472">Membrane</keyword>
<proteinExistence type="predicted"/>
<sequence length="334" mass="38399">MFSIFKWIVGIFLLFSIGFAGIVGISNYYGSKKAARTEVVQNENLTKIPVDEEKEETISLVGDSVSSNDADNQEVSSSGENDEEGAKNKVVEESISEDTFDTSNDEKIEHSPVKEQRNTVLLTENEIMEIIEMNYYSIFTTMRETDEKYNWTVNQEEPVYEIVEPELLNNVTKNFAINEIQPYFKDFFCECDFGVLPYLLELDIRMDIIENTEDFFMIETIQSADELNGGDRIILTAKKIQGNWLLDEITVHHYYDYNNYTIQSIELSVEEATKLVQKNAPSYQYSKTVTLPIQDQSSLNGEVTDVYIYENGNGEVIGIEEVNGYSRYDQERLR</sequence>
<protein>
    <submittedName>
        <fullName evidence="3">Uncharacterized protein</fullName>
    </submittedName>
</protein>
<dbReference type="EMBL" id="JAUSWM010000002">
    <property type="protein sequence ID" value="MDQ0482513.1"/>
    <property type="molecule type" value="Genomic_DNA"/>
</dbReference>
<dbReference type="RefSeq" id="WP_301550306.1">
    <property type="nucleotide sequence ID" value="NZ_JAQRMZ010000001.1"/>
</dbReference>